<protein>
    <submittedName>
        <fullName evidence="1">Uncharacterized protein</fullName>
    </submittedName>
</protein>
<reference evidence="1" key="1">
    <citation type="submission" date="2023-05" db="EMBL/GenBank/DDBJ databases">
        <authorList>
            <consortium name="ELIXIR-Norway"/>
        </authorList>
    </citation>
    <scope>NUCLEOTIDE SEQUENCE</scope>
</reference>
<feature type="non-terminal residue" evidence="1">
    <location>
        <position position="1"/>
    </location>
</feature>
<gene>
    <name evidence="1" type="ORF">MRATA1EN22A_LOCUS3843</name>
</gene>
<proteinExistence type="predicted"/>
<name>A0AC59YAQ2_RANTA</name>
<feature type="non-terminal residue" evidence="1">
    <location>
        <position position="1062"/>
    </location>
</feature>
<reference evidence="1" key="2">
    <citation type="submission" date="2025-03" db="EMBL/GenBank/DDBJ databases">
        <authorList>
            <consortium name="ELIXIR-Norway"/>
            <consortium name="Elixir Norway"/>
        </authorList>
    </citation>
    <scope>NUCLEOTIDE SEQUENCE</scope>
</reference>
<organism evidence="1 2">
    <name type="scientific">Rangifer tarandus platyrhynchus</name>
    <name type="common">Svalbard reindeer</name>
    <dbReference type="NCBI Taxonomy" id="3082113"/>
    <lineage>
        <taxon>Eukaryota</taxon>
        <taxon>Metazoa</taxon>
        <taxon>Chordata</taxon>
        <taxon>Craniata</taxon>
        <taxon>Vertebrata</taxon>
        <taxon>Euteleostomi</taxon>
        <taxon>Mammalia</taxon>
        <taxon>Eutheria</taxon>
        <taxon>Laurasiatheria</taxon>
        <taxon>Artiodactyla</taxon>
        <taxon>Ruminantia</taxon>
        <taxon>Pecora</taxon>
        <taxon>Cervidae</taxon>
        <taxon>Odocoileinae</taxon>
        <taxon>Rangifer</taxon>
    </lineage>
</organism>
<evidence type="ECO:0000313" key="1">
    <source>
        <dbReference type="EMBL" id="CAM9532649.1"/>
    </source>
</evidence>
<dbReference type="EMBL" id="OX596096">
    <property type="protein sequence ID" value="CAM9532649.1"/>
    <property type="molecule type" value="Genomic_DNA"/>
</dbReference>
<accession>A0AC59YAQ2</accession>
<dbReference type="Proteomes" id="UP001162501">
    <property type="component" value="Chromosome 12"/>
</dbReference>
<sequence>MEFRKMVTITLYAKKEKETQMYRTDLWTLWEEARSSSPSSSTPSSPSSSSSSSSPSSSSPSSSISSNPSSSSSSLSSSSPSPSSSSMSGTKMENTELTPKQEISEKVDFQRTKSGHVRSISKGPDFEEMSKMEGGIQNFWEKPPLEGLKEEFPQKTQFRPVTVAGVKTSKEERGPELGAAEEDCTANVNPDKNCRLSSGRVSPRVCHVRIHCNTHTGERLHECDTCEKTLSTHPSYIQSHTVHSGAKPCECSQCGKAFSYVSNLIHHQRVCSAEKPHTCVECGEAFWRQHQRTHSGEKPHDCEFPAPRGGVGRAGPGSGVEPPSRFPSLSLEQPHWAGLGGSAGRKSRRDFRSTAWRQSRLGISALRSSPSGCGWRVFARWRLALLIALPMTPMHRRSQPCPASEYALKRQQWSSQFLDHPLGPLEPSPVWSDAPAKTHPGSALHGSLCCGDAEPGATSPHQQPGWDTRTKGQEFVQKEDTSEDLESEVEISDSSGSDAPQTPELGGLRGGVEERDWGVLEDERQMHHPHPEGAFTLVQMLLRSPSGLQPEPKPSGVSGASCSGEAPSMWHTEPALQLGPAQLHRTSCGRKPVHMQRVWENLPRRLRSYSASDSAPWTQVLHLLKKHQKSHVSEKPYECSECGKTFRRSSNLTQHQRIHSGEKPYVCHACGKAFRRSSNLVKHQRVHTGEKPFECPECGRAFSQSSHVRKHQRVHTGERPYSCSECGKPFSRVSVLRKHQIIHTGEKPYACGVCGKAFSHSSALVQHQGKVHTGEKPYTCVACGKGFSQSSHLIQHQIIHTGERPYQCGECGKSFSQRSVLIQHQRIHTGRPGVPGGERPYRCVECGKCFGRSSHLLQHQRTHTGERPYVCECGRAFSVKRTLLQHQRVHTGEKPYACGECGRAFSDRSVLIQHHSVHTGEKPYECGECGKAFRHRSTLLNHERIHTEEKPYGCYACGKAFVQHSHLTQHQRVHTGEKPYTLNLWSHIHSHQGDNPPRPCIWCHTSTVSRVTPLPDLTPAARGRQAATRGGQRASWGWRQRQREGKDALSQGPWAHRSKPHE</sequence>
<evidence type="ECO:0000313" key="2">
    <source>
        <dbReference type="Proteomes" id="UP001162501"/>
    </source>
</evidence>